<comment type="caution">
    <text evidence="4">The sequence shown here is derived from an EMBL/GenBank/DDBJ whole genome shotgun (WGS) entry which is preliminary data.</text>
</comment>
<dbReference type="EMBL" id="JBHSBU010000001">
    <property type="protein sequence ID" value="MFC4161113.1"/>
    <property type="molecule type" value="Genomic_DNA"/>
</dbReference>
<name>A0ABV8MS83_9NEIS</name>
<proteinExistence type="inferred from homology"/>
<dbReference type="Pfam" id="PF12974">
    <property type="entry name" value="Phosphonate-bd"/>
    <property type="match status" value="1"/>
</dbReference>
<protein>
    <submittedName>
        <fullName evidence="4">Phosphate/phosphite/phosphonate ABC transporter substrate-binding protein</fullName>
    </submittedName>
</protein>
<keyword evidence="5" id="KW-1185">Reference proteome</keyword>
<dbReference type="RefSeq" id="WP_378166683.1">
    <property type="nucleotide sequence ID" value="NZ_JBHSBU010000001.1"/>
</dbReference>
<evidence type="ECO:0000256" key="1">
    <source>
        <dbReference type="ARBA" id="ARBA00007162"/>
    </source>
</evidence>
<dbReference type="InterPro" id="IPR005770">
    <property type="entry name" value="PhnD"/>
</dbReference>
<dbReference type="NCBIfam" id="TIGR01098">
    <property type="entry name" value="3A0109s03R"/>
    <property type="match status" value="1"/>
</dbReference>
<evidence type="ECO:0000256" key="3">
    <source>
        <dbReference type="SAM" id="SignalP"/>
    </source>
</evidence>
<dbReference type="PANTHER" id="PTHR35841">
    <property type="entry name" value="PHOSPHONATES-BINDING PERIPLASMIC PROTEIN"/>
    <property type="match status" value="1"/>
</dbReference>
<comment type="similarity">
    <text evidence="1">Belongs to the phosphate/phosphite/phosphonate binding protein family.</text>
</comment>
<evidence type="ECO:0000313" key="4">
    <source>
        <dbReference type="EMBL" id="MFC4161113.1"/>
    </source>
</evidence>
<dbReference type="Gene3D" id="3.40.190.10">
    <property type="entry name" value="Periplasmic binding protein-like II"/>
    <property type="match status" value="2"/>
</dbReference>
<dbReference type="Proteomes" id="UP001595791">
    <property type="component" value="Unassembled WGS sequence"/>
</dbReference>
<dbReference type="CDD" id="cd01071">
    <property type="entry name" value="PBP2_PhnD_like"/>
    <property type="match status" value="1"/>
</dbReference>
<sequence length="282" mass="30797">MRRRTLLALLPAVFLAAHGADPVKPLRIAANPNLSHIELLNNFGPLASALERQLGMPVELVSGRDYDDTLRLLKTGAVDVAGSGAFGYVSANAEFGARLLVRYVEAGGEFYHAVIIVRTESPLRSLKDLRGKRFAFTDEKSTSGYLLPMLALQQQGVELSDLGAVDFVKKQPNAALAVYNRQADAGALADNQLTEKYGIRLDQIRILWRSEPIYHGVWMVRPDMPDPLFKQLQAAMLKVAGEPAVAAGLTRGSVKGFVIGKDSDFDNVRAAKKLLDKLQKSN</sequence>
<organism evidence="4 5">
    <name type="scientific">Chitinimonas lacunae</name>
    <dbReference type="NCBI Taxonomy" id="1963018"/>
    <lineage>
        <taxon>Bacteria</taxon>
        <taxon>Pseudomonadati</taxon>
        <taxon>Pseudomonadota</taxon>
        <taxon>Betaproteobacteria</taxon>
        <taxon>Neisseriales</taxon>
        <taxon>Chitinibacteraceae</taxon>
        <taxon>Chitinimonas</taxon>
    </lineage>
</organism>
<dbReference type="SUPFAM" id="SSF53850">
    <property type="entry name" value="Periplasmic binding protein-like II"/>
    <property type="match status" value="1"/>
</dbReference>
<feature type="signal peptide" evidence="3">
    <location>
        <begin position="1"/>
        <end position="19"/>
    </location>
</feature>
<reference evidence="5" key="1">
    <citation type="journal article" date="2019" name="Int. J. Syst. Evol. Microbiol.">
        <title>The Global Catalogue of Microorganisms (GCM) 10K type strain sequencing project: providing services to taxonomists for standard genome sequencing and annotation.</title>
        <authorList>
            <consortium name="The Broad Institute Genomics Platform"/>
            <consortium name="The Broad Institute Genome Sequencing Center for Infectious Disease"/>
            <person name="Wu L."/>
            <person name="Ma J."/>
        </authorList>
    </citation>
    <scope>NUCLEOTIDE SEQUENCE [LARGE SCALE GENOMIC DNA]</scope>
    <source>
        <strain evidence="5">LMG 29894</strain>
    </source>
</reference>
<dbReference type="PANTHER" id="PTHR35841:SF1">
    <property type="entry name" value="PHOSPHONATES-BINDING PERIPLASMIC PROTEIN"/>
    <property type="match status" value="1"/>
</dbReference>
<keyword evidence="2 3" id="KW-0732">Signal</keyword>
<accession>A0ABV8MS83</accession>
<feature type="chain" id="PRO_5046831250" evidence="3">
    <location>
        <begin position="20"/>
        <end position="282"/>
    </location>
</feature>
<gene>
    <name evidence="4" type="ORF">ACFOW7_17385</name>
</gene>
<evidence type="ECO:0000256" key="2">
    <source>
        <dbReference type="ARBA" id="ARBA00022729"/>
    </source>
</evidence>
<evidence type="ECO:0000313" key="5">
    <source>
        <dbReference type="Proteomes" id="UP001595791"/>
    </source>
</evidence>